<keyword evidence="2" id="KW-0001">2Fe-2S</keyword>
<dbReference type="InterPro" id="IPR047057">
    <property type="entry name" value="MerR_fam"/>
</dbReference>
<dbReference type="SUPFAM" id="SSF46955">
    <property type="entry name" value="Putative DNA-binding domain"/>
    <property type="match status" value="1"/>
</dbReference>
<organism evidence="10 11">
    <name type="scientific">Pseudomarimonas arenosa</name>
    <dbReference type="NCBI Taxonomy" id="2774145"/>
    <lineage>
        <taxon>Bacteria</taxon>
        <taxon>Pseudomonadati</taxon>
        <taxon>Pseudomonadota</taxon>
        <taxon>Gammaproteobacteria</taxon>
        <taxon>Lysobacterales</taxon>
        <taxon>Lysobacteraceae</taxon>
        <taxon>Pseudomarimonas</taxon>
    </lineage>
</organism>
<accession>A0AAW3ZKQ8</accession>
<dbReference type="InterPro" id="IPR015358">
    <property type="entry name" value="Tscrpt_reg_MerR_DNA-bd"/>
</dbReference>
<dbReference type="SMART" id="SM00422">
    <property type="entry name" value="HTH_MERR"/>
    <property type="match status" value="1"/>
</dbReference>
<evidence type="ECO:0000259" key="9">
    <source>
        <dbReference type="PROSITE" id="PS50937"/>
    </source>
</evidence>
<keyword evidence="8" id="KW-0804">Transcription</keyword>
<evidence type="ECO:0000256" key="4">
    <source>
        <dbReference type="ARBA" id="ARBA00023004"/>
    </source>
</evidence>
<dbReference type="InterPro" id="IPR010211">
    <property type="entry name" value="Redox-sen_tscrpt-act_SoxR"/>
</dbReference>
<dbReference type="Pfam" id="PF09278">
    <property type="entry name" value="MerR-DNA-bind"/>
    <property type="match status" value="1"/>
</dbReference>
<feature type="domain" description="HTH merR-type" evidence="9">
    <location>
        <begin position="6"/>
        <end position="74"/>
    </location>
</feature>
<comment type="caution">
    <text evidence="10">The sequence shown here is derived from an EMBL/GenBank/DDBJ whole genome shotgun (WGS) entry which is preliminary data.</text>
</comment>
<dbReference type="PROSITE" id="PS50937">
    <property type="entry name" value="HTH_MERR_2"/>
    <property type="match status" value="1"/>
</dbReference>
<evidence type="ECO:0000256" key="3">
    <source>
        <dbReference type="ARBA" id="ARBA00022723"/>
    </source>
</evidence>
<gene>
    <name evidence="10" type="primary">soxR</name>
    <name evidence="10" type="ORF">IFO71_08455</name>
</gene>
<dbReference type="PANTHER" id="PTHR30204">
    <property type="entry name" value="REDOX-CYCLING DRUG-SENSING TRANSCRIPTIONAL ACTIVATOR SOXR"/>
    <property type="match status" value="1"/>
</dbReference>
<dbReference type="Gene3D" id="1.10.1660.10">
    <property type="match status" value="1"/>
</dbReference>
<keyword evidence="11" id="KW-1185">Reference proteome</keyword>
<dbReference type="GO" id="GO:0006979">
    <property type="term" value="P:response to oxidative stress"/>
    <property type="evidence" value="ECO:0007669"/>
    <property type="project" value="InterPro"/>
</dbReference>
<dbReference type="AlphaFoldDB" id="A0AAW3ZKQ8"/>
<keyword evidence="3" id="KW-0479">Metal-binding</keyword>
<keyword evidence="6" id="KW-0805">Transcription regulation</keyword>
<name>A0AAW3ZKQ8_9GAMM</name>
<dbReference type="NCBIfam" id="TIGR01950">
    <property type="entry name" value="SoxR"/>
    <property type="match status" value="1"/>
</dbReference>
<protein>
    <recommendedName>
        <fullName evidence="1">Redox-sensitive transcriptional activator SoxR</fullName>
    </recommendedName>
</protein>
<keyword evidence="7" id="KW-0238">DNA-binding</keyword>
<dbReference type="GO" id="GO:0003677">
    <property type="term" value="F:DNA binding"/>
    <property type="evidence" value="ECO:0007669"/>
    <property type="project" value="UniProtKB-KW"/>
</dbReference>
<dbReference type="GO" id="GO:0046872">
    <property type="term" value="F:metal ion binding"/>
    <property type="evidence" value="ECO:0007669"/>
    <property type="project" value="UniProtKB-KW"/>
</dbReference>
<proteinExistence type="predicted"/>
<dbReference type="CDD" id="cd01110">
    <property type="entry name" value="HTH_SoxR"/>
    <property type="match status" value="1"/>
</dbReference>
<dbReference type="GO" id="GO:0003700">
    <property type="term" value="F:DNA-binding transcription factor activity"/>
    <property type="evidence" value="ECO:0007669"/>
    <property type="project" value="InterPro"/>
</dbReference>
<dbReference type="PROSITE" id="PS00552">
    <property type="entry name" value="HTH_MERR_1"/>
    <property type="match status" value="1"/>
</dbReference>
<evidence type="ECO:0000256" key="5">
    <source>
        <dbReference type="ARBA" id="ARBA00023014"/>
    </source>
</evidence>
<evidence type="ECO:0000313" key="11">
    <source>
        <dbReference type="Proteomes" id="UP000613768"/>
    </source>
</evidence>
<dbReference type="InterPro" id="IPR000551">
    <property type="entry name" value="MerR-type_HTH_dom"/>
</dbReference>
<evidence type="ECO:0000256" key="1">
    <source>
        <dbReference type="ARBA" id="ARBA00014474"/>
    </source>
</evidence>
<keyword evidence="5" id="KW-0411">Iron-sulfur</keyword>
<sequence length="146" mass="16809">MRERALLRVGELAERAGVAVSALHYYESRGLIRAERNAGNQRRYPREMLRRVAFIRSAQQLGISLDEIAEALTELPAQRTPTKADWARLSRGWRQRIELRIEQLLQLRDQLDQCIGCGCLSLQHCRIHNANDALGRQGAGPRRWLR</sequence>
<dbReference type="InterPro" id="IPR009061">
    <property type="entry name" value="DNA-bd_dom_put_sf"/>
</dbReference>
<evidence type="ECO:0000313" key="10">
    <source>
        <dbReference type="EMBL" id="MBD8525774.1"/>
    </source>
</evidence>
<evidence type="ECO:0000256" key="8">
    <source>
        <dbReference type="ARBA" id="ARBA00023163"/>
    </source>
</evidence>
<dbReference type="PRINTS" id="PR00040">
    <property type="entry name" value="HTHMERR"/>
</dbReference>
<dbReference type="PANTHER" id="PTHR30204:SF0">
    <property type="entry name" value="REDOX-SENSITIVE TRANSCRIPTIONAL ACTIVATOR SOXR"/>
    <property type="match status" value="1"/>
</dbReference>
<evidence type="ECO:0000256" key="2">
    <source>
        <dbReference type="ARBA" id="ARBA00022714"/>
    </source>
</evidence>
<dbReference type="GO" id="GO:0051537">
    <property type="term" value="F:2 iron, 2 sulfur cluster binding"/>
    <property type="evidence" value="ECO:0007669"/>
    <property type="project" value="UniProtKB-KW"/>
</dbReference>
<reference evidence="10 11" key="1">
    <citation type="submission" date="2020-09" db="EMBL/GenBank/DDBJ databases">
        <title>Pseudoxanthomonas sp. CAU 1598 isolated from sand of Yaerae Beach.</title>
        <authorList>
            <person name="Kim W."/>
        </authorList>
    </citation>
    <scope>NUCLEOTIDE SEQUENCE [LARGE SCALE GENOMIC DNA]</scope>
    <source>
        <strain evidence="10 11">CAU 1598</strain>
    </source>
</reference>
<dbReference type="EMBL" id="JACYTR010000012">
    <property type="protein sequence ID" value="MBD8525774.1"/>
    <property type="molecule type" value="Genomic_DNA"/>
</dbReference>
<evidence type="ECO:0000256" key="6">
    <source>
        <dbReference type="ARBA" id="ARBA00023015"/>
    </source>
</evidence>
<dbReference type="Proteomes" id="UP000613768">
    <property type="component" value="Unassembled WGS sequence"/>
</dbReference>
<evidence type="ECO:0000256" key="7">
    <source>
        <dbReference type="ARBA" id="ARBA00023125"/>
    </source>
</evidence>
<keyword evidence="4" id="KW-0408">Iron</keyword>
<dbReference type="Pfam" id="PF00376">
    <property type="entry name" value="MerR"/>
    <property type="match status" value="1"/>
</dbReference>